<keyword evidence="3" id="KW-0515">Mutator protein</keyword>
<dbReference type="EMBL" id="PTJD01000001">
    <property type="protein sequence ID" value="PPK98819.1"/>
    <property type="molecule type" value="Genomic_DNA"/>
</dbReference>
<dbReference type="PANTHER" id="PTHR47707:SF1">
    <property type="entry name" value="NUDIX HYDROLASE FAMILY PROTEIN"/>
    <property type="match status" value="1"/>
</dbReference>
<dbReference type="GO" id="GO:0035539">
    <property type="term" value="F:8-oxo-7,8-dihydrodeoxyguanosine triphosphate pyrophosphatase activity"/>
    <property type="evidence" value="ECO:0007669"/>
    <property type="project" value="UniProtKB-EC"/>
</dbReference>
<dbReference type="SUPFAM" id="SSF55811">
    <property type="entry name" value="Nudix"/>
    <property type="match status" value="1"/>
</dbReference>
<dbReference type="InterPro" id="IPR000086">
    <property type="entry name" value="NUDIX_hydrolase_dom"/>
</dbReference>
<dbReference type="Proteomes" id="UP000239485">
    <property type="component" value="Unassembled WGS sequence"/>
</dbReference>
<dbReference type="EC" id="3.6.1.55" evidence="11"/>
<dbReference type="GO" id="GO:0006281">
    <property type="term" value="P:DNA repair"/>
    <property type="evidence" value="ECO:0007669"/>
    <property type="project" value="UniProtKB-KW"/>
</dbReference>
<gene>
    <name evidence="14" type="ORF">CLV92_101520</name>
</gene>
<accession>A0A2S6IWS1</accession>
<evidence type="ECO:0000256" key="12">
    <source>
        <dbReference type="RuleBase" id="RU003476"/>
    </source>
</evidence>
<dbReference type="Pfam" id="PF00293">
    <property type="entry name" value="NUDIX"/>
    <property type="match status" value="1"/>
</dbReference>
<dbReference type="GO" id="GO:0044716">
    <property type="term" value="F:8-oxo-GDP phosphatase activity"/>
    <property type="evidence" value="ECO:0007669"/>
    <property type="project" value="TreeGrafter"/>
</dbReference>
<dbReference type="GO" id="GO:0046872">
    <property type="term" value="F:metal ion binding"/>
    <property type="evidence" value="ECO:0007669"/>
    <property type="project" value="UniProtKB-KW"/>
</dbReference>
<dbReference type="InterPro" id="IPR047127">
    <property type="entry name" value="MutT-like"/>
</dbReference>
<keyword evidence="5" id="KW-0479">Metal-binding</keyword>
<comment type="caution">
    <text evidence="14">The sequence shown here is derived from an EMBL/GenBank/DDBJ whole genome shotgun (WGS) entry which is preliminary data.</text>
</comment>
<dbReference type="InterPro" id="IPR020476">
    <property type="entry name" value="Nudix_hydrolase"/>
</dbReference>
<evidence type="ECO:0000256" key="9">
    <source>
        <dbReference type="ARBA" id="ARBA00023204"/>
    </source>
</evidence>
<evidence type="ECO:0000256" key="1">
    <source>
        <dbReference type="ARBA" id="ARBA00001946"/>
    </source>
</evidence>
<dbReference type="PROSITE" id="PS00893">
    <property type="entry name" value="NUDIX_BOX"/>
    <property type="match status" value="1"/>
</dbReference>
<dbReference type="GO" id="GO:0008413">
    <property type="term" value="F:8-oxo-7,8-dihydroguanosine triphosphate pyrophosphatase activity"/>
    <property type="evidence" value="ECO:0007669"/>
    <property type="project" value="TreeGrafter"/>
</dbReference>
<evidence type="ECO:0000256" key="4">
    <source>
        <dbReference type="ARBA" id="ARBA00022705"/>
    </source>
</evidence>
<reference evidence="14 15" key="1">
    <citation type="submission" date="2018-02" db="EMBL/GenBank/DDBJ databases">
        <title>Genomic Encyclopedia of Archaeal and Bacterial Type Strains, Phase II (KMG-II): from individual species to whole genera.</title>
        <authorList>
            <person name="Goeker M."/>
        </authorList>
    </citation>
    <scope>NUCLEOTIDE SEQUENCE [LARGE SCALE GENOMIC DNA]</scope>
    <source>
        <strain evidence="14 15">DSM 22857</strain>
    </source>
</reference>
<organism evidence="14 15">
    <name type="scientific">Kineococcus xinjiangensis</name>
    <dbReference type="NCBI Taxonomy" id="512762"/>
    <lineage>
        <taxon>Bacteria</taxon>
        <taxon>Bacillati</taxon>
        <taxon>Actinomycetota</taxon>
        <taxon>Actinomycetes</taxon>
        <taxon>Kineosporiales</taxon>
        <taxon>Kineosporiaceae</taxon>
        <taxon>Kineococcus</taxon>
    </lineage>
</organism>
<dbReference type="Gene3D" id="3.90.79.10">
    <property type="entry name" value="Nucleoside Triphosphate Pyrophosphohydrolase"/>
    <property type="match status" value="1"/>
</dbReference>
<evidence type="ECO:0000256" key="10">
    <source>
        <dbReference type="ARBA" id="ARBA00035861"/>
    </source>
</evidence>
<keyword evidence="6" id="KW-0227">DNA damage</keyword>
<dbReference type="RefSeq" id="WP_281256882.1">
    <property type="nucleotide sequence ID" value="NZ_PTJD01000001.1"/>
</dbReference>
<dbReference type="PRINTS" id="PR00502">
    <property type="entry name" value="NUDIXFAMILY"/>
</dbReference>
<keyword evidence="9" id="KW-0234">DNA repair</keyword>
<dbReference type="AlphaFoldDB" id="A0A2S6IWS1"/>
<keyword evidence="4" id="KW-0235">DNA replication</keyword>
<evidence type="ECO:0000256" key="5">
    <source>
        <dbReference type="ARBA" id="ARBA00022723"/>
    </source>
</evidence>
<dbReference type="PROSITE" id="PS51462">
    <property type="entry name" value="NUDIX"/>
    <property type="match status" value="1"/>
</dbReference>
<dbReference type="GO" id="GO:0044715">
    <property type="term" value="F:8-oxo-dGDP phosphatase activity"/>
    <property type="evidence" value="ECO:0007669"/>
    <property type="project" value="TreeGrafter"/>
</dbReference>
<dbReference type="GO" id="GO:0006260">
    <property type="term" value="P:DNA replication"/>
    <property type="evidence" value="ECO:0007669"/>
    <property type="project" value="UniProtKB-KW"/>
</dbReference>
<proteinExistence type="inferred from homology"/>
<comment type="cofactor">
    <cofactor evidence="1">
        <name>Mg(2+)</name>
        <dbReference type="ChEBI" id="CHEBI:18420"/>
    </cofactor>
</comment>
<evidence type="ECO:0000256" key="2">
    <source>
        <dbReference type="ARBA" id="ARBA00005582"/>
    </source>
</evidence>
<keyword evidence="15" id="KW-1185">Reference proteome</keyword>
<dbReference type="PANTHER" id="PTHR47707">
    <property type="entry name" value="8-OXO-DGTP DIPHOSPHATASE"/>
    <property type="match status" value="1"/>
</dbReference>
<evidence type="ECO:0000256" key="6">
    <source>
        <dbReference type="ARBA" id="ARBA00022763"/>
    </source>
</evidence>
<comment type="catalytic activity">
    <reaction evidence="10">
        <text>8-oxo-dGTP + H2O = 8-oxo-dGMP + diphosphate + H(+)</text>
        <dbReference type="Rhea" id="RHEA:31575"/>
        <dbReference type="ChEBI" id="CHEBI:15377"/>
        <dbReference type="ChEBI" id="CHEBI:15378"/>
        <dbReference type="ChEBI" id="CHEBI:33019"/>
        <dbReference type="ChEBI" id="CHEBI:63224"/>
        <dbReference type="ChEBI" id="CHEBI:77896"/>
        <dbReference type="EC" id="3.6.1.55"/>
    </reaction>
</comment>
<name>A0A2S6IWS1_9ACTN</name>
<evidence type="ECO:0000256" key="8">
    <source>
        <dbReference type="ARBA" id="ARBA00022842"/>
    </source>
</evidence>
<dbReference type="CDD" id="cd03425">
    <property type="entry name" value="NUDIX_MutT_NudA_like"/>
    <property type="match status" value="1"/>
</dbReference>
<evidence type="ECO:0000256" key="7">
    <source>
        <dbReference type="ARBA" id="ARBA00022801"/>
    </source>
</evidence>
<keyword evidence="8" id="KW-0460">Magnesium</keyword>
<comment type="similarity">
    <text evidence="2 12">Belongs to the Nudix hydrolase family.</text>
</comment>
<evidence type="ECO:0000256" key="11">
    <source>
        <dbReference type="ARBA" id="ARBA00038905"/>
    </source>
</evidence>
<evidence type="ECO:0000313" key="15">
    <source>
        <dbReference type="Proteomes" id="UP000239485"/>
    </source>
</evidence>
<evidence type="ECO:0000256" key="3">
    <source>
        <dbReference type="ARBA" id="ARBA00022457"/>
    </source>
</evidence>
<keyword evidence="7 12" id="KW-0378">Hydrolase</keyword>
<sequence>MSALARPSGVAGLSVQGLGVQVARQAPPAPQAGPELQVRRLVVAAAVVDDLGAPRRLLAARRSRPAALAGRWELPGGKAEPGESPEQALHRELREELGVRVQLGAELPAADPAGWPLAPTLVMRVWWARLVDGDPRPLEDHDELRWLGADAWESVDWLAGDLPVVRALLAAR</sequence>
<dbReference type="InterPro" id="IPR015797">
    <property type="entry name" value="NUDIX_hydrolase-like_dom_sf"/>
</dbReference>
<protein>
    <recommendedName>
        <fullName evidence="11">8-oxo-dGTP diphosphatase</fullName>
        <ecNumber evidence="11">3.6.1.55</ecNumber>
    </recommendedName>
</protein>
<dbReference type="InterPro" id="IPR020084">
    <property type="entry name" value="NUDIX_hydrolase_CS"/>
</dbReference>
<evidence type="ECO:0000259" key="13">
    <source>
        <dbReference type="PROSITE" id="PS51462"/>
    </source>
</evidence>
<evidence type="ECO:0000313" key="14">
    <source>
        <dbReference type="EMBL" id="PPK98819.1"/>
    </source>
</evidence>
<feature type="domain" description="Nudix hydrolase" evidence="13">
    <location>
        <begin position="38"/>
        <end position="170"/>
    </location>
</feature>